<keyword evidence="2" id="KW-1185">Reference proteome</keyword>
<evidence type="ECO:0000313" key="2">
    <source>
        <dbReference type="Proteomes" id="UP000829685"/>
    </source>
</evidence>
<protein>
    <submittedName>
        <fullName evidence="1">Uncharacterized protein</fullName>
    </submittedName>
</protein>
<sequence length="168" mass="18265">MEQQPLDVAVRLPKEIEVGKVISPPLVVKAITLANEWIQVRPTADSVRVTGTLVAAAEPIDAEQSSDSQTTTSYAVFQDLIATEGGKVSLEISRWSIDYTLSPAQGGKIGEVIVVFSQACSQIIGKCEPSQDESLPLRSLHRDGRLQQLTPQQVLSRWAKCHGDTIDN</sequence>
<dbReference type="EMBL" id="JAFIMR010000078">
    <property type="protein sequence ID" value="KAI1849281.1"/>
    <property type="molecule type" value="Genomic_DNA"/>
</dbReference>
<name>A0A9P9W819_9PEZI</name>
<dbReference type="Proteomes" id="UP000829685">
    <property type="component" value="Unassembled WGS sequence"/>
</dbReference>
<gene>
    <name evidence="1" type="ORF">JX265_013667</name>
</gene>
<accession>A0A9P9W819</accession>
<comment type="caution">
    <text evidence="1">The sequence shown here is derived from an EMBL/GenBank/DDBJ whole genome shotgun (WGS) entry which is preliminary data.</text>
</comment>
<dbReference type="AlphaFoldDB" id="A0A9P9W819"/>
<organism evidence="1 2">
    <name type="scientific">Neoarthrinium moseri</name>
    <dbReference type="NCBI Taxonomy" id="1658444"/>
    <lineage>
        <taxon>Eukaryota</taxon>
        <taxon>Fungi</taxon>
        <taxon>Dikarya</taxon>
        <taxon>Ascomycota</taxon>
        <taxon>Pezizomycotina</taxon>
        <taxon>Sordariomycetes</taxon>
        <taxon>Xylariomycetidae</taxon>
        <taxon>Amphisphaeriales</taxon>
        <taxon>Apiosporaceae</taxon>
        <taxon>Neoarthrinium</taxon>
    </lineage>
</organism>
<evidence type="ECO:0000313" key="1">
    <source>
        <dbReference type="EMBL" id="KAI1849281.1"/>
    </source>
</evidence>
<reference evidence="1" key="1">
    <citation type="submission" date="2021-03" db="EMBL/GenBank/DDBJ databases">
        <title>Revisited historic fungal species revealed as producer of novel bioactive compounds through whole genome sequencing and comparative genomics.</title>
        <authorList>
            <person name="Vignolle G.A."/>
            <person name="Hochenegger N."/>
            <person name="Mach R.L."/>
            <person name="Mach-Aigner A.R."/>
            <person name="Javad Rahimi M."/>
            <person name="Salim K.A."/>
            <person name="Chan C.M."/>
            <person name="Lim L.B.L."/>
            <person name="Cai F."/>
            <person name="Druzhinina I.S."/>
            <person name="U'Ren J.M."/>
            <person name="Derntl C."/>
        </authorList>
    </citation>
    <scope>NUCLEOTIDE SEQUENCE</scope>
    <source>
        <strain evidence="1">TUCIM 5799</strain>
    </source>
</reference>
<proteinExistence type="predicted"/>